<keyword evidence="2" id="KW-0732">Signal</keyword>
<dbReference type="eggNOG" id="ENOG50338GY">
    <property type="taxonomic scope" value="Bacteria"/>
</dbReference>
<feature type="signal peptide" evidence="2">
    <location>
        <begin position="1"/>
        <end position="24"/>
    </location>
</feature>
<proteinExistence type="predicted"/>
<sequence>MKNKLIVSTSTAFCGLIAANVCWAGVTLPSNVRDVADMLQYSAQEQQKKAFATAETKAGVEKIEQEIAALENTDVEVEVYNNTLRQQLHSLRKQLANANFEHNRKENRLQEIQQRKTDIESKNYELNKIVEVYGEGRKGYFAYQDIIYNDGIYEGLVHKEELLSSELNDLDTTIVALNQTIDALILKMNNENIAEDPALEEADKEARLEVLKHDLEYVQNLLKEYERGYDIADRKSSSFGTESKYYSWRDDKGNKGHQFYQPFYYNIVAGPWEYGLATGFISSDNRSNDNGKVNCLTDTTLNVAFHKKAKKNDVMVFSLAVNLPTGKDALHEFDPVMDEDLVEKARFGEGLNFTPAIWYYYNRDDKNTFIFGTYYTLGGRYDLTPSMWVEPGNAWVKEMRWQHLNKKFQFLAGLSHTSYERTRENTLEYTSGHQFKPELTFNYAPDNTQFFTAYYWHTQEDPLRYATFDRMNETRRGRNYGLQWSKDIPDNRRIRLLVDWLNSSGENYDPLTNISTNQRRKTTFGIGFDQYFKERSEKLSLDIETFRMKDGAVTGTSSDNNYRGFNVYLSYLKYM</sequence>
<comment type="caution">
    <text evidence="3">The sequence shown here is derived from an EMBL/GenBank/DDBJ whole genome shotgun (WGS) entry which is preliminary data.</text>
</comment>
<protein>
    <submittedName>
        <fullName evidence="3">Uncharacterized protein</fullName>
    </submittedName>
</protein>
<dbReference type="STRING" id="1262914.BN533_00006"/>
<accession>R6I7B3</accession>
<name>R6I7B3_9FIRM</name>
<evidence type="ECO:0000313" key="3">
    <source>
        <dbReference type="EMBL" id="CDB45230.1"/>
    </source>
</evidence>
<keyword evidence="1" id="KW-0175">Coiled coil</keyword>
<dbReference type="EMBL" id="CBDS010000027">
    <property type="protein sequence ID" value="CDB45230.1"/>
    <property type="molecule type" value="Genomic_DNA"/>
</dbReference>
<evidence type="ECO:0000256" key="1">
    <source>
        <dbReference type="SAM" id="Coils"/>
    </source>
</evidence>
<feature type="coiled-coil region" evidence="1">
    <location>
        <begin position="53"/>
        <end position="122"/>
    </location>
</feature>
<feature type="chain" id="PRO_5004409111" evidence="2">
    <location>
        <begin position="25"/>
        <end position="575"/>
    </location>
</feature>
<reference evidence="3" key="1">
    <citation type="submission" date="2012-11" db="EMBL/GenBank/DDBJ databases">
        <title>Dependencies among metagenomic species, viruses, plasmids and units of genetic variation.</title>
        <authorList>
            <person name="Nielsen H.B."/>
            <person name="Almeida M."/>
            <person name="Juncker A.S."/>
            <person name="Rasmussen S."/>
            <person name="Li J."/>
            <person name="Sunagawa S."/>
            <person name="Plichta D."/>
            <person name="Gautier L."/>
            <person name="Le Chatelier E."/>
            <person name="Peletier E."/>
            <person name="Bonde I."/>
            <person name="Nielsen T."/>
            <person name="Manichanh C."/>
            <person name="Arumugam M."/>
            <person name="Batto J."/>
            <person name="Santos M.B.Q.D."/>
            <person name="Blom N."/>
            <person name="Borruel N."/>
            <person name="Burgdorf K.S."/>
            <person name="Boumezbeur F."/>
            <person name="Casellas F."/>
            <person name="Dore J."/>
            <person name="Guarner F."/>
            <person name="Hansen T."/>
            <person name="Hildebrand F."/>
            <person name="Kaas R.S."/>
            <person name="Kennedy S."/>
            <person name="Kristiansen K."/>
            <person name="Kultima J.R."/>
            <person name="Leonard P."/>
            <person name="Levenez F."/>
            <person name="Lund O."/>
            <person name="Moumen B."/>
            <person name="Le Paslier D."/>
            <person name="Pons N."/>
            <person name="Pedersen O."/>
            <person name="Prifti E."/>
            <person name="Qin J."/>
            <person name="Raes J."/>
            <person name="Tap J."/>
            <person name="Tims S."/>
            <person name="Ussery D.W."/>
            <person name="Yamada T."/>
            <person name="MetaHit consortium"/>
            <person name="Renault P."/>
            <person name="Sicheritz-Ponten T."/>
            <person name="Bork P."/>
            <person name="Wang J."/>
            <person name="Brunak S."/>
            <person name="Ehrlich S.D."/>
        </authorList>
    </citation>
    <scope>NUCLEOTIDE SEQUENCE [LARGE SCALE GENOMIC DNA]</scope>
</reference>
<organism evidence="3">
    <name type="scientific">Phascolarctobacterium faecium</name>
    <dbReference type="NCBI Taxonomy" id="33025"/>
    <lineage>
        <taxon>Bacteria</taxon>
        <taxon>Bacillati</taxon>
        <taxon>Bacillota</taxon>
        <taxon>Negativicutes</taxon>
        <taxon>Acidaminococcales</taxon>
        <taxon>Acidaminococcaceae</taxon>
        <taxon>Phascolarctobacterium</taxon>
    </lineage>
</organism>
<dbReference type="HOGENOM" id="CLU_473961_0_0_9"/>
<dbReference type="AlphaFoldDB" id="R6I7B3"/>
<gene>
    <name evidence="3" type="ORF">BN533_00006</name>
</gene>
<dbReference type="RefSeq" id="WP_021716910.1">
    <property type="nucleotide sequence ID" value="NZ_CAUAXJ010000004.1"/>
</dbReference>
<evidence type="ECO:0000256" key="2">
    <source>
        <dbReference type="SAM" id="SignalP"/>
    </source>
</evidence>